<evidence type="ECO:0000256" key="6">
    <source>
        <dbReference type="SAM" id="MobiDB-lite"/>
    </source>
</evidence>
<evidence type="ECO:0000256" key="4">
    <source>
        <dbReference type="ARBA" id="ARBA00023098"/>
    </source>
</evidence>
<dbReference type="SUPFAM" id="SSF55729">
    <property type="entry name" value="Acyl-CoA N-acyltransferases (Nat)"/>
    <property type="match status" value="1"/>
</dbReference>
<dbReference type="Pfam" id="PF13444">
    <property type="entry name" value="Acetyltransf_5"/>
    <property type="match status" value="1"/>
</dbReference>
<dbReference type="InterPro" id="IPR052351">
    <property type="entry name" value="Ornithine_N-alpha-AT"/>
</dbReference>
<accession>A0ABW1MEM8</accession>
<name>A0ABW1MEM8_9ACTN</name>
<reference evidence="8" key="1">
    <citation type="journal article" date="2019" name="Int. J. Syst. Evol. Microbiol.">
        <title>The Global Catalogue of Microorganisms (GCM) 10K type strain sequencing project: providing services to taxonomists for standard genome sequencing and annotation.</title>
        <authorList>
            <consortium name="The Broad Institute Genomics Platform"/>
            <consortium name="The Broad Institute Genome Sequencing Center for Infectious Disease"/>
            <person name="Wu L."/>
            <person name="Ma J."/>
        </authorList>
    </citation>
    <scope>NUCLEOTIDE SEQUENCE [LARGE SCALE GENOMIC DNA]</scope>
    <source>
        <strain evidence="8">CGMCC 1.15180</strain>
    </source>
</reference>
<evidence type="ECO:0000256" key="2">
    <source>
        <dbReference type="ARBA" id="ARBA00022516"/>
    </source>
</evidence>
<feature type="region of interest" description="Disordered" evidence="6">
    <location>
        <begin position="1"/>
        <end position="27"/>
    </location>
</feature>
<dbReference type="RefSeq" id="WP_031055530.1">
    <property type="nucleotide sequence ID" value="NZ_JBHSPX010000002.1"/>
</dbReference>
<keyword evidence="4" id="KW-0443">Lipid metabolism</keyword>
<sequence>MSVMPTSMPTTTAFPHARPTPDAPTPDAPVAYTTSIADSTAQIRAAQRLRHQVFGEEMGATLHSPLPGHDIDDYDDLVDHLIVTETATGEVVGTYRLLPPGRSERLYSDGEFDLSGLHALRPSLIEAGRSCVHPDHRTGAVINQMWAALARYTLLSGHRYLVGCASVPLADGGACAAATWELGRSRHAAPEELRVRPHRPWLPDADVAAAARPAVTQLPPLLRGYLRVGAWICGAPAHDPEFDVADFFVVLDMDRLGERYRRFFLGDQR</sequence>
<feature type="compositionally biased region" description="Low complexity" evidence="6">
    <location>
        <begin position="1"/>
        <end position="17"/>
    </location>
</feature>
<evidence type="ECO:0000313" key="7">
    <source>
        <dbReference type="EMBL" id="MFC6062248.1"/>
    </source>
</evidence>
<keyword evidence="8" id="KW-1185">Reference proteome</keyword>
<keyword evidence="3" id="KW-0808">Transferase</keyword>
<comment type="pathway">
    <text evidence="1">Lipid metabolism.</text>
</comment>
<dbReference type="PANTHER" id="PTHR37323">
    <property type="entry name" value="GCN5-RELATED N-ACETYLTRANSFERASE"/>
    <property type="match status" value="1"/>
</dbReference>
<proteinExistence type="predicted"/>
<dbReference type="EMBL" id="JBHSPX010000002">
    <property type="protein sequence ID" value="MFC6062248.1"/>
    <property type="molecule type" value="Genomic_DNA"/>
</dbReference>
<comment type="caution">
    <text evidence="7">The sequence shown here is derived from an EMBL/GenBank/DDBJ whole genome shotgun (WGS) entry which is preliminary data.</text>
</comment>
<evidence type="ECO:0000256" key="1">
    <source>
        <dbReference type="ARBA" id="ARBA00005189"/>
    </source>
</evidence>
<keyword evidence="5" id="KW-0012">Acyltransferase</keyword>
<dbReference type="Gene3D" id="3.40.630.30">
    <property type="match status" value="1"/>
</dbReference>
<dbReference type="Proteomes" id="UP001596139">
    <property type="component" value="Unassembled WGS sequence"/>
</dbReference>
<evidence type="ECO:0000256" key="3">
    <source>
        <dbReference type="ARBA" id="ARBA00022679"/>
    </source>
</evidence>
<dbReference type="PANTHER" id="PTHR37323:SF1">
    <property type="entry name" value="L-ORNITHINE N(ALPHA)-ACYLTRANSFERASE"/>
    <property type="match status" value="1"/>
</dbReference>
<organism evidence="7 8">
    <name type="scientific">Streptomyces ochraceiscleroticus</name>
    <dbReference type="NCBI Taxonomy" id="47761"/>
    <lineage>
        <taxon>Bacteria</taxon>
        <taxon>Bacillati</taxon>
        <taxon>Actinomycetota</taxon>
        <taxon>Actinomycetes</taxon>
        <taxon>Kitasatosporales</taxon>
        <taxon>Streptomycetaceae</taxon>
        <taxon>Streptomyces</taxon>
    </lineage>
</organism>
<protein>
    <submittedName>
        <fullName evidence="7">GNAT family N-acetyltransferase</fullName>
    </submittedName>
</protein>
<dbReference type="InterPro" id="IPR016181">
    <property type="entry name" value="Acyl_CoA_acyltransferase"/>
</dbReference>
<evidence type="ECO:0000256" key="5">
    <source>
        <dbReference type="ARBA" id="ARBA00023315"/>
    </source>
</evidence>
<gene>
    <name evidence="7" type="ORF">ACFP4F_06795</name>
</gene>
<evidence type="ECO:0000313" key="8">
    <source>
        <dbReference type="Proteomes" id="UP001596139"/>
    </source>
</evidence>
<keyword evidence="2" id="KW-0444">Lipid biosynthesis</keyword>